<comment type="function">
    <text evidence="14">Produces ATP from ADP in the presence of a proton gradient across the membrane.</text>
</comment>
<evidence type="ECO:0000313" key="16">
    <source>
        <dbReference type="EMBL" id="TWW64018.1"/>
    </source>
</evidence>
<organism evidence="16 17">
    <name type="scientific">Takifugu flavidus</name>
    <name type="common">sansaifugu</name>
    <dbReference type="NCBI Taxonomy" id="433684"/>
    <lineage>
        <taxon>Eukaryota</taxon>
        <taxon>Metazoa</taxon>
        <taxon>Chordata</taxon>
        <taxon>Craniata</taxon>
        <taxon>Vertebrata</taxon>
        <taxon>Euteleostomi</taxon>
        <taxon>Actinopterygii</taxon>
        <taxon>Neopterygii</taxon>
        <taxon>Teleostei</taxon>
        <taxon>Neoteleostei</taxon>
        <taxon>Acanthomorphata</taxon>
        <taxon>Eupercaria</taxon>
        <taxon>Tetraodontiformes</taxon>
        <taxon>Tetradontoidea</taxon>
        <taxon>Tetraodontidae</taxon>
        <taxon>Takifugu</taxon>
    </lineage>
</organism>
<dbReference type="Pfam" id="PF02874">
    <property type="entry name" value="ATP-synt_ab_N"/>
    <property type="match status" value="1"/>
</dbReference>
<evidence type="ECO:0000256" key="6">
    <source>
        <dbReference type="ARBA" id="ARBA00022840"/>
    </source>
</evidence>
<dbReference type="GO" id="GO:0005524">
    <property type="term" value="F:ATP binding"/>
    <property type="evidence" value="ECO:0007669"/>
    <property type="project" value="UniProtKB-KW"/>
</dbReference>
<feature type="domain" description="AAA+ ATPase" evidence="15">
    <location>
        <begin position="187"/>
        <end position="371"/>
    </location>
</feature>
<keyword evidence="6 14" id="KW-0067">ATP-binding</keyword>
<dbReference type="SUPFAM" id="SSF52540">
    <property type="entry name" value="P-loop containing nucleoside triphosphate hydrolases"/>
    <property type="match status" value="2"/>
</dbReference>
<dbReference type="EC" id="7.1.2.2" evidence="14"/>
<dbReference type="Proteomes" id="UP000324091">
    <property type="component" value="Chromosome 3"/>
</dbReference>
<evidence type="ECO:0000256" key="5">
    <source>
        <dbReference type="ARBA" id="ARBA00022781"/>
    </source>
</evidence>
<dbReference type="GO" id="GO:0042776">
    <property type="term" value="P:proton motive force-driven mitochondrial ATP synthesis"/>
    <property type="evidence" value="ECO:0007669"/>
    <property type="project" value="TreeGrafter"/>
</dbReference>
<comment type="similarity">
    <text evidence="2">Belongs to the ATPase alpha/beta chains family.</text>
</comment>
<evidence type="ECO:0000256" key="14">
    <source>
        <dbReference type="RuleBase" id="RU003553"/>
    </source>
</evidence>
<dbReference type="PANTHER" id="PTHR15184">
    <property type="entry name" value="ATP SYNTHASE"/>
    <property type="match status" value="1"/>
</dbReference>
<dbReference type="CDD" id="cd01133">
    <property type="entry name" value="F1-ATPase_beta_CD"/>
    <property type="match status" value="2"/>
</dbReference>
<dbReference type="Gene3D" id="1.10.1140.10">
    <property type="entry name" value="Bovine Mitochondrial F1-atpase, Atp Synthase Beta Chain, Chain D, domain 3"/>
    <property type="match status" value="1"/>
</dbReference>
<feature type="domain" description="AAA+ ATPase" evidence="15">
    <location>
        <begin position="458"/>
        <end position="642"/>
    </location>
</feature>
<evidence type="ECO:0000256" key="4">
    <source>
        <dbReference type="ARBA" id="ARBA00022741"/>
    </source>
</evidence>
<dbReference type="InterPro" id="IPR004100">
    <property type="entry name" value="ATPase_F1/V1/A1_a/bsu_N"/>
</dbReference>
<dbReference type="FunFam" id="3.40.50.300:FF:000026">
    <property type="entry name" value="ATP synthase subunit beta"/>
    <property type="match status" value="2"/>
</dbReference>
<dbReference type="EMBL" id="RHFK02000016">
    <property type="protein sequence ID" value="TWW64018.1"/>
    <property type="molecule type" value="Genomic_DNA"/>
</dbReference>
<dbReference type="InterPro" id="IPR036121">
    <property type="entry name" value="ATPase_F1/V1/A1_a/bsu_N_sf"/>
</dbReference>
<dbReference type="Gene3D" id="3.40.50.300">
    <property type="entry name" value="P-loop containing nucleotide triphosphate hydrolases"/>
    <property type="match status" value="2"/>
</dbReference>
<evidence type="ECO:0000259" key="15">
    <source>
        <dbReference type="SMART" id="SM00382"/>
    </source>
</evidence>
<dbReference type="InterPro" id="IPR050053">
    <property type="entry name" value="ATPase_alpha/beta_chains"/>
</dbReference>
<comment type="caution">
    <text evidence="16">The sequence shown here is derived from an EMBL/GenBank/DDBJ whole genome shotgun (WGS) entry which is preliminary data.</text>
</comment>
<protein>
    <recommendedName>
        <fullName evidence="14">ATP synthase subunit beta</fullName>
        <ecNumber evidence="14">7.1.2.2</ecNumber>
    </recommendedName>
</protein>
<keyword evidence="4 14" id="KW-0547">Nucleotide-binding</keyword>
<dbReference type="Gene3D" id="2.40.10.170">
    <property type="match status" value="1"/>
</dbReference>
<dbReference type="InterPro" id="IPR003593">
    <property type="entry name" value="AAA+_ATPase"/>
</dbReference>
<name>A0A5C6NAY1_9TELE</name>
<dbReference type="FunFam" id="1.10.1140.10:FF:000001">
    <property type="entry name" value="ATP synthase subunit beta"/>
    <property type="match status" value="1"/>
</dbReference>
<dbReference type="GO" id="GO:0005739">
    <property type="term" value="C:mitochondrion"/>
    <property type="evidence" value="ECO:0007669"/>
    <property type="project" value="GOC"/>
</dbReference>
<keyword evidence="10 14" id="KW-0139">CF(1)</keyword>
<evidence type="ECO:0000256" key="11">
    <source>
        <dbReference type="ARBA" id="ARBA00023310"/>
    </source>
</evidence>
<dbReference type="Pfam" id="PF22919">
    <property type="entry name" value="ATP-synt_VA_C"/>
    <property type="match status" value="1"/>
</dbReference>
<keyword evidence="9" id="KW-0472">Membrane</keyword>
<dbReference type="SUPFAM" id="SSF50615">
    <property type="entry name" value="N-terminal domain of alpha and beta subunits of F1 ATP synthase"/>
    <property type="match status" value="1"/>
</dbReference>
<reference evidence="16 17" key="1">
    <citation type="submission" date="2019-04" db="EMBL/GenBank/DDBJ databases">
        <title>Chromosome genome assembly for Takifugu flavidus.</title>
        <authorList>
            <person name="Xiao S."/>
        </authorList>
    </citation>
    <scope>NUCLEOTIDE SEQUENCE [LARGE SCALE GENOMIC DNA]</scope>
    <source>
        <strain evidence="16">HTHZ2018</strain>
        <tissue evidence="16">Muscle</tissue>
    </source>
</reference>
<comment type="subcellular location">
    <subcellularLocation>
        <location evidence="1">Membrane</location>
    </subcellularLocation>
</comment>
<comment type="catalytic activity">
    <reaction evidence="12">
        <text>ATP + H2O + 4 H(+)(in) = ADP + phosphate + 5 H(+)(out)</text>
        <dbReference type="Rhea" id="RHEA:57720"/>
        <dbReference type="ChEBI" id="CHEBI:15377"/>
        <dbReference type="ChEBI" id="CHEBI:15378"/>
        <dbReference type="ChEBI" id="CHEBI:30616"/>
        <dbReference type="ChEBI" id="CHEBI:43474"/>
        <dbReference type="ChEBI" id="CHEBI:456216"/>
        <dbReference type="EC" id="7.1.2.2"/>
    </reaction>
    <physiologicalReaction direction="right-to-left" evidence="12">
        <dbReference type="Rhea" id="RHEA:57722"/>
    </physiologicalReaction>
</comment>
<gene>
    <name evidence="16" type="ORF">D4764_03G0010260</name>
</gene>
<dbReference type="InterPro" id="IPR055190">
    <property type="entry name" value="ATP-synt_VA_C"/>
</dbReference>
<dbReference type="SMART" id="SM00382">
    <property type="entry name" value="AAA"/>
    <property type="match status" value="2"/>
</dbReference>
<evidence type="ECO:0000256" key="2">
    <source>
        <dbReference type="ARBA" id="ARBA00008936"/>
    </source>
</evidence>
<evidence type="ECO:0000256" key="10">
    <source>
        <dbReference type="ARBA" id="ARBA00023196"/>
    </source>
</evidence>
<evidence type="ECO:0000256" key="3">
    <source>
        <dbReference type="ARBA" id="ARBA00022448"/>
    </source>
</evidence>
<comment type="subunit">
    <text evidence="14">F-type ATPases have 2 components, CF(1) - the catalytic core - and CF(0) - the membrane proton channel. CF(1) and CF(0) have multiple subunits.</text>
</comment>
<dbReference type="GO" id="GO:0046933">
    <property type="term" value="F:proton-transporting ATP synthase activity, rotational mechanism"/>
    <property type="evidence" value="ECO:0007669"/>
    <property type="project" value="InterPro"/>
</dbReference>
<dbReference type="CDD" id="cd18115">
    <property type="entry name" value="ATP-synt_F1_beta_N"/>
    <property type="match status" value="1"/>
</dbReference>
<proteinExistence type="inferred from homology"/>
<evidence type="ECO:0000256" key="13">
    <source>
        <dbReference type="ARBA" id="ARBA00058650"/>
    </source>
</evidence>
<keyword evidence="8" id="KW-0406">Ion transport</keyword>
<evidence type="ECO:0000256" key="8">
    <source>
        <dbReference type="ARBA" id="ARBA00023065"/>
    </source>
</evidence>
<dbReference type="CDD" id="cd18110">
    <property type="entry name" value="ATP-synt_F1_beta_C"/>
    <property type="match status" value="1"/>
</dbReference>
<dbReference type="InterPro" id="IPR020003">
    <property type="entry name" value="ATPase_a/bsu_AS"/>
</dbReference>
<evidence type="ECO:0000256" key="12">
    <source>
        <dbReference type="ARBA" id="ARBA00048368"/>
    </source>
</evidence>
<dbReference type="GO" id="GO:0045259">
    <property type="term" value="C:proton-transporting ATP synthase complex"/>
    <property type="evidence" value="ECO:0007669"/>
    <property type="project" value="UniProtKB-KW"/>
</dbReference>
<keyword evidence="11 14" id="KW-0066">ATP synthesis</keyword>
<evidence type="ECO:0000256" key="9">
    <source>
        <dbReference type="ARBA" id="ARBA00023136"/>
    </source>
</evidence>
<sequence length="788" mass="83981">MLGAVGRCCTGALQALKPGVQPLKALVGSPSVLSRRDYVAPAAAAAIANGRIVAVIGAVVDVQFDEGLPPILNALEVAGRDSRLVLEVAQHLGENTVRTIAMDGTEGLVRGQKVLDTGAPIRIPVGPETLGRIMNVIGEPIDERGPISTKQTAPIHAEAPEFTDMSVEQEILVTGIKVVDLLAPYAKGGKIGLFGGAGVGKTVLIMELINNVAKAHGGYSVFAGVGERTREGNDLYHEMIESGVINLKDTTSKVALVYGQMNEPPGARARVALTGLTVAEYFRDQEGQDVLLFIDNIFRFTQAGSEVSALLGRIPSAVGYQPTLATDMGTMQERITTTKKGSITSVQAIYVPADDLTDPAPATTFAHLDATTVLSRAIAELGIYPAVDPLDSTSRIMDPNIVGSEHYDVARGVQKILQVGDLTAPIHAEAPEFTDMSVEQEILVTGIKVVDLLAPYAKGGKIGLFGGAGVGKTVLIMELINNVAKAHGGYSVFAGVGERTREGNDLYHEMIESGVINLKDTTSKVALVYGQMNEPPGARARVALTGLTVAEYFRDQEGQDVLLFIDNIFRFTQAGSEVSALLGRIPSAVGYQPTLATDMGTMQERITTTKKGSITSVQAIYVPADDLTDPAPATTFAHLDATTVLSRAIAELGIYPAVDPLDSTSRIMDPNIVGSEHYDVARGVQKILQDYKSLQDIIAILGMDELSEEDKLTVARARKIQRFLSQPFQVAEVFTGHLGKLVPLKETIKGFQSILGGEYDALPEQAFYMVGPIEEVVQKAKKLAEEQS</sequence>
<dbReference type="Pfam" id="PF00006">
    <property type="entry name" value="ATP-synt_ab"/>
    <property type="match status" value="2"/>
</dbReference>
<accession>A0A5C6NAY1</accession>
<dbReference type="FunFam" id="2.40.10.170:FF:000004">
    <property type="entry name" value="ATP synthase subunit beta"/>
    <property type="match status" value="1"/>
</dbReference>
<keyword evidence="17" id="KW-1185">Reference proteome</keyword>
<dbReference type="InterPro" id="IPR005722">
    <property type="entry name" value="ATP_synth_F1_bsu"/>
</dbReference>
<dbReference type="NCBIfam" id="TIGR01039">
    <property type="entry name" value="atpD"/>
    <property type="match status" value="2"/>
</dbReference>
<evidence type="ECO:0000313" key="17">
    <source>
        <dbReference type="Proteomes" id="UP000324091"/>
    </source>
</evidence>
<dbReference type="PANTHER" id="PTHR15184:SF71">
    <property type="entry name" value="ATP SYNTHASE SUBUNIT BETA, MITOCHONDRIAL"/>
    <property type="match status" value="1"/>
</dbReference>
<evidence type="ECO:0000256" key="1">
    <source>
        <dbReference type="ARBA" id="ARBA00004370"/>
    </source>
</evidence>
<dbReference type="AlphaFoldDB" id="A0A5C6NAY1"/>
<dbReference type="PROSITE" id="PS00152">
    <property type="entry name" value="ATPASE_ALPHA_BETA"/>
    <property type="match status" value="2"/>
</dbReference>
<dbReference type="SUPFAM" id="SSF47917">
    <property type="entry name" value="C-terminal domain of alpha and beta subunits of F1 ATP synthase"/>
    <property type="match status" value="1"/>
</dbReference>
<keyword evidence="7" id="KW-1278">Translocase</keyword>
<comment type="function">
    <text evidence="13">Catalytic subunit beta, of the mitochondrial membrane ATP synthase complex (F(1)F(0) ATP synthase or Complex V) that produces ATP from ADP in the presence of a proton gradient across the membrane which is generated by electron transport complexes of the respiratory chain. ATP synthase complex consist of a soluble F(1) head domain - the catalytic core - and a membrane F(1) domain - the membrane proton channel. These two domains are linked by a central stalk rotating inside the F(1) region and a stationary peripheral stalk. During catalysis, ATP synthesis in the catalytic domain of F(1) is coupled via a rotary mechanism of the central stalk subunits to proton translocation. In vivo, can only synthesize ATP although its ATP hydrolase activity can be activated artificially in vitro. With the subunit alpha (ATP5F1A), forms the catalytic core in the F(1) domain.</text>
</comment>
<keyword evidence="5" id="KW-0375">Hydrogen ion transport</keyword>
<dbReference type="InterPro" id="IPR027417">
    <property type="entry name" value="P-loop_NTPase"/>
</dbReference>
<evidence type="ECO:0000256" key="7">
    <source>
        <dbReference type="ARBA" id="ARBA00022967"/>
    </source>
</evidence>
<dbReference type="HAMAP" id="MF_01347">
    <property type="entry name" value="ATP_synth_beta_bact"/>
    <property type="match status" value="1"/>
</dbReference>
<dbReference type="InterPro" id="IPR024034">
    <property type="entry name" value="ATPase_F1/V1_b/a_C"/>
</dbReference>
<dbReference type="InterPro" id="IPR000194">
    <property type="entry name" value="ATPase_F1/V1/A1_a/bsu_nucl-bd"/>
</dbReference>
<keyword evidence="3" id="KW-0813">Transport</keyword>